<sequence length="443" mass="50495">MKSEVVSAVCLKLVEFSVMDNSEKSARNYAEDLLSNMELFWRGKLVDGLLVYLTVPTFSKEPRKCVKSLRVLHELTTHCSEWDLNHLAMSTNILHLLKELLETPKTRELIVRTSLSLISNLVLAGWRIRDAIIDKGILKALLQLMNPHRKELHKYKALLAQIIWLLYQLLRYKVPGPKKSAIMGIAVTLGKLLVPNRDVDILLPLLRLARLVSEYNSVMLPVMIHSGLLSRVAPFVLSPLTEIKREAIFVLANSCMQPCKRRKNLLYRFPKRLILYINDLFLSGPVEIRVMILQLLGGIIDNRCIRTGMMLRLIPKVIWCASGREQEAEVREAAGWTLASLAMHLDPKNFPIFIRFGGYHVLCQMLHTNPPVQLLRNVLCVLLKLIECYPALKPYLISVMWQSDVWPILHKLLDSGNAAVRTLATLLNLHGERDVCWVDVLGN</sequence>
<dbReference type="EMBL" id="JQ173068">
    <property type="protein sequence ID" value="AEW68221.1"/>
    <property type="molecule type" value="mRNA"/>
</dbReference>
<dbReference type="InterPro" id="IPR016024">
    <property type="entry name" value="ARM-type_fold"/>
</dbReference>
<dbReference type="InterPro" id="IPR011989">
    <property type="entry name" value="ARM-like"/>
</dbReference>
<accession>G9LQY3</accession>
<gene>
    <name evidence="1" type="primary">aKap5</name>
</gene>
<dbReference type="AlphaFoldDB" id="G9LQY3"/>
<organism evidence="1">
    <name type="scientific">Drosophila lutescens</name>
    <name type="common">Fruit fly</name>
    <dbReference type="NCBI Taxonomy" id="51159"/>
    <lineage>
        <taxon>Eukaryota</taxon>
        <taxon>Metazoa</taxon>
        <taxon>Ecdysozoa</taxon>
        <taxon>Arthropoda</taxon>
        <taxon>Hexapoda</taxon>
        <taxon>Insecta</taxon>
        <taxon>Pterygota</taxon>
        <taxon>Neoptera</taxon>
        <taxon>Endopterygota</taxon>
        <taxon>Diptera</taxon>
        <taxon>Brachycera</taxon>
        <taxon>Muscomorpha</taxon>
        <taxon>Ephydroidea</taxon>
        <taxon>Drosophilidae</taxon>
        <taxon>Drosophila</taxon>
        <taxon>Sophophora</taxon>
    </lineage>
</organism>
<dbReference type="SUPFAM" id="SSF48371">
    <property type="entry name" value="ARM repeat"/>
    <property type="match status" value="1"/>
</dbReference>
<reference evidence="1" key="1">
    <citation type="journal article" date="2012" name="Mol. Biol. Evol.">
        <title>Birth, death, and replacement of karyopherins in Drosophila.</title>
        <authorList>
            <person name="Phadnis N."/>
            <person name="Hsieh E."/>
            <person name="Malik H.S."/>
        </authorList>
    </citation>
    <scope>NUCLEOTIDE SEQUENCE</scope>
</reference>
<name>G9LQY3_DROLT</name>
<proteinExistence type="evidence at transcript level"/>
<protein>
    <submittedName>
        <fullName evidence="1">Alpha-karyopherin 5</fullName>
    </submittedName>
</protein>
<dbReference type="Gene3D" id="1.25.10.10">
    <property type="entry name" value="Leucine-rich Repeat Variant"/>
    <property type="match status" value="1"/>
</dbReference>
<evidence type="ECO:0000313" key="1">
    <source>
        <dbReference type="EMBL" id="AEW68221.1"/>
    </source>
</evidence>